<keyword evidence="8 11" id="KW-0406">Ion transport</keyword>
<feature type="transmembrane region" description="Helical" evidence="11">
    <location>
        <begin position="170"/>
        <end position="190"/>
    </location>
</feature>
<feature type="domain" description="DSBA-like thioredoxin" evidence="12">
    <location>
        <begin position="506"/>
        <end position="598"/>
    </location>
</feature>
<feature type="transmembrane region" description="Helical" evidence="11">
    <location>
        <begin position="196"/>
        <end position="212"/>
    </location>
</feature>
<dbReference type="SUPFAM" id="SSF52833">
    <property type="entry name" value="Thioredoxin-like"/>
    <property type="match status" value="1"/>
</dbReference>
<evidence type="ECO:0000259" key="12">
    <source>
        <dbReference type="Pfam" id="PF01323"/>
    </source>
</evidence>
<organism evidence="13 14">
    <name type="scientific">Geodermatophilus amargosae</name>
    <dbReference type="NCBI Taxonomy" id="1296565"/>
    <lineage>
        <taxon>Bacteria</taxon>
        <taxon>Bacillati</taxon>
        <taxon>Actinomycetota</taxon>
        <taxon>Actinomycetes</taxon>
        <taxon>Geodermatophilales</taxon>
        <taxon>Geodermatophilaceae</taxon>
        <taxon>Geodermatophilus</taxon>
    </lineage>
</organism>
<dbReference type="InterPro" id="IPR001853">
    <property type="entry name" value="DSBA-like_thioredoxin_dom"/>
</dbReference>
<evidence type="ECO:0000256" key="11">
    <source>
        <dbReference type="HAMAP-Rule" id="MF_01844"/>
    </source>
</evidence>
<dbReference type="Proteomes" id="UP000199546">
    <property type="component" value="Unassembled WGS sequence"/>
</dbReference>
<keyword evidence="14" id="KW-1185">Reference proteome</keyword>
<dbReference type="OrthoDB" id="117402at2"/>
<dbReference type="GO" id="GO:0006885">
    <property type="term" value="P:regulation of pH"/>
    <property type="evidence" value="ECO:0007669"/>
    <property type="project" value="UniProtKB-UniRule"/>
</dbReference>
<evidence type="ECO:0000313" key="13">
    <source>
        <dbReference type="EMBL" id="SFU00008.1"/>
    </source>
</evidence>
<comment type="catalytic activity">
    <reaction evidence="11">
        <text>Na(+)(in) + 2 H(+)(out) = Na(+)(out) + 2 H(+)(in)</text>
        <dbReference type="Rhea" id="RHEA:29251"/>
        <dbReference type="ChEBI" id="CHEBI:15378"/>
        <dbReference type="ChEBI" id="CHEBI:29101"/>
    </reaction>
</comment>
<keyword evidence="4 11" id="KW-1003">Cell membrane</keyword>
<dbReference type="Gene3D" id="1.20.1530.10">
    <property type="entry name" value="Na+/H+ antiporter like domain"/>
    <property type="match status" value="1"/>
</dbReference>
<keyword evidence="2 11" id="KW-0813">Transport</keyword>
<evidence type="ECO:0000256" key="4">
    <source>
        <dbReference type="ARBA" id="ARBA00022475"/>
    </source>
</evidence>
<dbReference type="InterPro" id="IPR023171">
    <property type="entry name" value="Na/H_antiporter_dom_sf"/>
</dbReference>
<reference evidence="14" key="1">
    <citation type="submission" date="2016-10" db="EMBL/GenBank/DDBJ databases">
        <authorList>
            <person name="Varghese N."/>
            <person name="Submissions S."/>
        </authorList>
    </citation>
    <scope>NUCLEOTIDE SEQUENCE [LARGE SCALE GENOMIC DNA]</scope>
    <source>
        <strain evidence="14">DSM 46136</strain>
    </source>
</reference>
<dbReference type="AlphaFoldDB" id="A0A1I7CKR7"/>
<evidence type="ECO:0000313" key="14">
    <source>
        <dbReference type="Proteomes" id="UP000199546"/>
    </source>
</evidence>
<comment type="subcellular location">
    <subcellularLocation>
        <location evidence="1">Cell inner membrane</location>
        <topology evidence="1">Multi-pass membrane protein</topology>
    </subcellularLocation>
    <subcellularLocation>
        <location evidence="11">Cell membrane</location>
        <topology evidence="11">Multi-pass membrane protein</topology>
    </subcellularLocation>
</comment>
<accession>A0A1I7CKR7</accession>
<comment type="similarity">
    <text evidence="11">Belongs to the NhaA Na(+)/H(+) (TC 2.A.33) antiporter family.</text>
</comment>
<keyword evidence="5 11" id="KW-0812">Transmembrane</keyword>
<feature type="transmembrane region" description="Helical" evidence="11">
    <location>
        <begin position="139"/>
        <end position="158"/>
    </location>
</feature>
<feature type="transmembrane region" description="Helical" evidence="11">
    <location>
        <begin position="409"/>
        <end position="432"/>
    </location>
</feature>
<dbReference type="Pfam" id="PF01323">
    <property type="entry name" value="DSBA"/>
    <property type="match status" value="1"/>
</dbReference>
<comment type="function">
    <text evidence="11">Na(+)/H(+) antiporter that extrudes sodium in exchange for external protons.</text>
</comment>
<dbReference type="GO" id="GO:0015385">
    <property type="term" value="F:sodium:proton antiporter activity"/>
    <property type="evidence" value="ECO:0007669"/>
    <property type="project" value="UniProtKB-UniRule"/>
</dbReference>
<dbReference type="GO" id="GO:0005886">
    <property type="term" value="C:plasma membrane"/>
    <property type="evidence" value="ECO:0007669"/>
    <property type="project" value="UniProtKB-SubCell"/>
</dbReference>
<gene>
    <name evidence="11" type="primary">nhaA</name>
    <name evidence="13" type="ORF">SAMN05660657_04597</name>
</gene>
<feature type="transmembrane region" description="Helical" evidence="11">
    <location>
        <begin position="21"/>
        <end position="43"/>
    </location>
</feature>
<dbReference type="EMBL" id="FPBA01000023">
    <property type="protein sequence ID" value="SFU00008.1"/>
    <property type="molecule type" value="Genomic_DNA"/>
</dbReference>
<dbReference type="InterPro" id="IPR036249">
    <property type="entry name" value="Thioredoxin-like_sf"/>
</dbReference>
<dbReference type="Gene3D" id="3.40.30.10">
    <property type="entry name" value="Glutaredoxin"/>
    <property type="match status" value="1"/>
</dbReference>
<keyword evidence="10 11" id="KW-0739">Sodium transport</keyword>
<feature type="transmembrane region" description="Helical" evidence="11">
    <location>
        <begin position="110"/>
        <end position="127"/>
    </location>
</feature>
<evidence type="ECO:0000256" key="1">
    <source>
        <dbReference type="ARBA" id="ARBA00004429"/>
    </source>
</evidence>
<keyword evidence="3 11" id="KW-0050">Antiport</keyword>
<dbReference type="GO" id="GO:0016491">
    <property type="term" value="F:oxidoreductase activity"/>
    <property type="evidence" value="ECO:0007669"/>
    <property type="project" value="InterPro"/>
</dbReference>
<dbReference type="STRING" id="1296565.SAMN05660657_04597"/>
<feature type="transmembrane region" description="Helical" evidence="11">
    <location>
        <begin position="336"/>
        <end position="364"/>
    </location>
</feature>
<dbReference type="Pfam" id="PF06965">
    <property type="entry name" value="Na_H_antiport_1"/>
    <property type="match status" value="1"/>
</dbReference>
<keyword evidence="6 11" id="KW-1133">Transmembrane helix</keyword>
<dbReference type="RefSeq" id="WP_093583191.1">
    <property type="nucleotide sequence ID" value="NZ_FPBA01000023.1"/>
</dbReference>
<sequence length="651" mass="68297">MRGTPRAEEARPSALGRVIRLADSDAAAAGVLLAATLVALVWANVPGSTYESTWHTPFAVRLGDAVLEMDLRHWVNDALMAVFFCLISLEVKRDLVLGEFRDTRRIRIPVVAALAGLVVPALVFLAVTGLSDQPGEARAAWGVVISTDTAFVLGLLAVVGRAVPVNLRAFVLALSVVDDVGALAVIAVAYTDDLTLLPLAVAVVGLVAVLALRRMRVWRGWAYLLLALPVWLGVLASGVHPTVAGVAVGLLLPVHPPSADEVDAAEAAARAYGRTPTSSGAHRAVLSLTRSVSVNERGQRLFRPWVNLAVVPVFALANAGVVLSGETLAAAATSGLTWAIVAGLVVGKVVGVTTASMAAVRLGVGRLPSGLFARHVLAAGVLTGIGFTISLFIIDLALDDPLLAAEARIGVLAASVLAALLALAAVAVVRAVDRSRLPGLQRLSRPVRADRDHVRGRVGAPMELVVYASFVFTSAGRTAEVVDELRQVLGDDLVFVFRHLLTDDPTSARAAEAAEAAHAQARFWPMHDALAARAGRLDDRAIRRCAVDAGLNLARVDDAVASGAHAGRVREDDDDARAMALDEPPRFFVNGQLYDGPLDAGAMRTALEQTAGRSRTRPAVRAAVPADAPAEDVLPVRGPVVREPVDREPVA</sequence>
<keyword evidence="9 11" id="KW-0472">Membrane</keyword>
<name>A0A1I7CKR7_9ACTN</name>
<dbReference type="InterPro" id="IPR004670">
    <property type="entry name" value="NhaA"/>
</dbReference>
<evidence type="ECO:0000256" key="6">
    <source>
        <dbReference type="ARBA" id="ARBA00022989"/>
    </source>
</evidence>
<evidence type="ECO:0000256" key="10">
    <source>
        <dbReference type="ARBA" id="ARBA00023201"/>
    </source>
</evidence>
<dbReference type="NCBIfam" id="TIGR00773">
    <property type="entry name" value="NhaA"/>
    <property type="match status" value="1"/>
</dbReference>
<evidence type="ECO:0000256" key="3">
    <source>
        <dbReference type="ARBA" id="ARBA00022449"/>
    </source>
</evidence>
<evidence type="ECO:0000256" key="7">
    <source>
        <dbReference type="ARBA" id="ARBA00023053"/>
    </source>
</evidence>
<evidence type="ECO:0000256" key="5">
    <source>
        <dbReference type="ARBA" id="ARBA00022692"/>
    </source>
</evidence>
<evidence type="ECO:0000256" key="9">
    <source>
        <dbReference type="ARBA" id="ARBA00023136"/>
    </source>
</evidence>
<evidence type="ECO:0000256" key="2">
    <source>
        <dbReference type="ARBA" id="ARBA00022448"/>
    </source>
</evidence>
<dbReference type="PANTHER" id="PTHR30341">
    <property type="entry name" value="SODIUM ION/PROTON ANTIPORTER NHAA-RELATED"/>
    <property type="match status" value="1"/>
</dbReference>
<feature type="transmembrane region" description="Helical" evidence="11">
    <location>
        <begin position="71"/>
        <end position="89"/>
    </location>
</feature>
<proteinExistence type="inferred from homology"/>
<keyword evidence="7 11" id="KW-0915">Sodium</keyword>
<feature type="transmembrane region" description="Helical" evidence="11">
    <location>
        <begin position="305"/>
        <end position="324"/>
    </location>
</feature>
<protein>
    <recommendedName>
        <fullName evidence="11">Na(+)/H(+) antiporter NhaA</fullName>
    </recommendedName>
    <alternativeName>
        <fullName evidence="11">Sodium/proton antiporter NhaA</fullName>
    </alternativeName>
</protein>
<evidence type="ECO:0000256" key="8">
    <source>
        <dbReference type="ARBA" id="ARBA00023065"/>
    </source>
</evidence>
<feature type="transmembrane region" description="Helical" evidence="11">
    <location>
        <begin position="376"/>
        <end position="397"/>
    </location>
</feature>
<dbReference type="HAMAP" id="MF_01844">
    <property type="entry name" value="NhaA"/>
    <property type="match status" value="1"/>
</dbReference>
<dbReference type="PANTHER" id="PTHR30341:SF0">
    <property type="entry name" value="NA(+)_H(+) ANTIPORTER NHAA"/>
    <property type="match status" value="1"/>
</dbReference>